<keyword evidence="1" id="KW-0678">Repressor</keyword>
<evidence type="ECO:0000313" key="8">
    <source>
        <dbReference type="Proteomes" id="UP000019225"/>
    </source>
</evidence>
<dbReference type="HOGENOM" id="CLU_115860_0_0_11"/>
<dbReference type="Pfam" id="PF13977">
    <property type="entry name" value="TetR_C_6"/>
    <property type="match status" value="1"/>
</dbReference>
<dbReference type="eggNOG" id="COG1309">
    <property type="taxonomic scope" value="Bacteria"/>
</dbReference>
<dbReference type="Pfam" id="PF00440">
    <property type="entry name" value="TetR_N"/>
    <property type="match status" value="1"/>
</dbReference>
<keyword evidence="8" id="KW-1185">Reference proteome</keyword>
<dbReference type="Gene3D" id="1.10.357.10">
    <property type="entry name" value="Tetracycline Repressor, domain 2"/>
    <property type="match status" value="1"/>
</dbReference>
<dbReference type="PROSITE" id="PS50977">
    <property type="entry name" value="HTH_TETR_2"/>
    <property type="match status" value="1"/>
</dbReference>
<evidence type="ECO:0000256" key="4">
    <source>
        <dbReference type="ARBA" id="ARBA00023163"/>
    </source>
</evidence>
<sequence length="193" mass="20589">MPVARPQVISDERLLEVTGLVIGRLGPGFTLAEVAAEAGVAVGTVAKRFGSKQGLLAAMFRDATARTARLIREQAARARTPVTALRAGLCAVYAEVGDADTAANHLAQLGTDLADPELRELLRQHFAAWEAELRVLVEAAAPDLPGAPPTATAARLLIALANGTALDWSLQPRGRLVDRMRRDINSVLEGWQR</sequence>
<dbReference type="PANTHER" id="PTHR30055">
    <property type="entry name" value="HTH-TYPE TRANSCRIPTIONAL REGULATOR RUTR"/>
    <property type="match status" value="1"/>
</dbReference>
<accession>W5WMT3</accession>
<dbReference type="EMBL" id="CP007155">
    <property type="protein sequence ID" value="AHI02086.1"/>
    <property type="molecule type" value="Genomic_DNA"/>
</dbReference>
<dbReference type="KEGG" id="kal:KALB_8729"/>
<dbReference type="SUPFAM" id="SSF46689">
    <property type="entry name" value="Homeodomain-like"/>
    <property type="match status" value="1"/>
</dbReference>
<dbReference type="PANTHER" id="PTHR30055:SF209">
    <property type="entry name" value="POSSIBLE TRANSCRIPTIONAL REGULATORY PROTEIN (PROBABLY TETR-FAMILY)"/>
    <property type="match status" value="1"/>
</dbReference>
<evidence type="ECO:0000256" key="3">
    <source>
        <dbReference type="ARBA" id="ARBA00023125"/>
    </source>
</evidence>
<protein>
    <recommendedName>
        <fullName evidence="6">HTH tetR-type domain-containing protein</fullName>
    </recommendedName>
</protein>
<dbReference type="InterPro" id="IPR001647">
    <property type="entry name" value="HTH_TetR"/>
</dbReference>
<gene>
    <name evidence="7" type="ORF">KALB_8729</name>
</gene>
<evidence type="ECO:0000256" key="1">
    <source>
        <dbReference type="ARBA" id="ARBA00022491"/>
    </source>
</evidence>
<dbReference type="GO" id="GO:0000976">
    <property type="term" value="F:transcription cis-regulatory region binding"/>
    <property type="evidence" value="ECO:0007669"/>
    <property type="project" value="TreeGrafter"/>
</dbReference>
<dbReference type="InterPro" id="IPR009057">
    <property type="entry name" value="Homeodomain-like_sf"/>
</dbReference>
<reference evidence="7 8" key="1">
    <citation type="journal article" date="2014" name="BMC Genomics">
        <title>Complete genome sequence of producer of the glycopeptide antibiotic Aculeximycin Kutzneria albida DSM 43870T, a representative of minor genus of Pseudonocardiaceae.</title>
        <authorList>
            <person name="Rebets Y."/>
            <person name="Tokovenko B."/>
            <person name="Lushchyk I."/>
            <person name="Ruckert C."/>
            <person name="Zaburannyi N."/>
            <person name="Bechthold A."/>
            <person name="Kalinowski J."/>
            <person name="Luzhetskyy A."/>
        </authorList>
    </citation>
    <scope>NUCLEOTIDE SEQUENCE [LARGE SCALE GENOMIC DNA]</scope>
    <source>
        <strain evidence="7">DSM 43870</strain>
    </source>
</reference>
<dbReference type="InterPro" id="IPR036271">
    <property type="entry name" value="Tet_transcr_reg_TetR-rel_C_sf"/>
</dbReference>
<name>W5WMT3_9PSEU</name>
<evidence type="ECO:0000313" key="7">
    <source>
        <dbReference type="EMBL" id="AHI02086.1"/>
    </source>
</evidence>
<evidence type="ECO:0000256" key="5">
    <source>
        <dbReference type="PROSITE-ProRule" id="PRU00335"/>
    </source>
</evidence>
<proteinExistence type="predicted"/>
<dbReference type="GO" id="GO:0003700">
    <property type="term" value="F:DNA-binding transcription factor activity"/>
    <property type="evidence" value="ECO:0007669"/>
    <property type="project" value="TreeGrafter"/>
</dbReference>
<evidence type="ECO:0000259" key="6">
    <source>
        <dbReference type="PROSITE" id="PS50977"/>
    </source>
</evidence>
<dbReference type="Proteomes" id="UP000019225">
    <property type="component" value="Chromosome"/>
</dbReference>
<dbReference type="STRING" id="1449976.KALB_8729"/>
<keyword evidence="3 5" id="KW-0238">DNA-binding</keyword>
<dbReference type="AlphaFoldDB" id="W5WMT3"/>
<dbReference type="SUPFAM" id="SSF48498">
    <property type="entry name" value="Tetracyclin repressor-like, C-terminal domain"/>
    <property type="match status" value="1"/>
</dbReference>
<keyword evidence="4" id="KW-0804">Transcription</keyword>
<feature type="DNA-binding region" description="H-T-H motif" evidence="5">
    <location>
        <begin position="30"/>
        <end position="49"/>
    </location>
</feature>
<dbReference type="InterPro" id="IPR050109">
    <property type="entry name" value="HTH-type_TetR-like_transc_reg"/>
</dbReference>
<dbReference type="InterPro" id="IPR039538">
    <property type="entry name" value="BetI_C"/>
</dbReference>
<feature type="domain" description="HTH tetR-type" evidence="6">
    <location>
        <begin position="8"/>
        <end position="67"/>
    </location>
</feature>
<keyword evidence="2" id="KW-0805">Transcription regulation</keyword>
<evidence type="ECO:0000256" key="2">
    <source>
        <dbReference type="ARBA" id="ARBA00023015"/>
    </source>
</evidence>
<organism evidence="7 8">
    <name type="scientific">Kutzneria albida DSM 43870</name>
    <dbReference type="NCBI Taxonomy" id="1449976"/>
    <lineage>
        <taxon>Bacteria</taxon>
        <taxon>Bacillati</taxon>
        <taxon>Actinomycetota</taxon>
        <taxon>Actinomycetes</taxon>
        <taxon>Pseudonocardiales</taxon>
        <taxon>Pseudonocardiaceae</taxon>
        <taxon>Kutzneria</taxon>
    </lineage>
</organism>